<protein>
    <recommendedName>
        <fullName evidence="2">DUF8123 domain-containing protein</fullName>
    </recommendedName>
</protein>
<evidence type="ECO:0000259" key="2">
    <source>
        <dbReference type="Pfam" id="PF26444"/>
    </source>
</evidence>
<feature type="transmembrane region" description="Helical" evidence="1">
    <location>
        <begin position="44"/>
        <end position="66"/>
    </location>
</feature>
<feature type="transmembrane region" description="Helical" evidence="1">
    <location>
        <begin position="12"/>
        <end position="32"/>
    </location>
</feature>
<proteinExistence type="predicted"/>
<dbReference type="EMBL" id="JBHTAR010000011">
    <property type="protein sequence ID" value="MFC7200912.1"/>
    <property type="molecule type" value="Genomic_DNA"/>
</dbReference>
<name>A0ABD5Z6X0_9EURY</name>
<feature type="domain" description="DUF8123" evidence="2">
    <location>
        <begin position="1"/>
        <end position="67"/>
    </location>
</feature>
<keyword evidence="1" id="KW-0812">Transmembrane</keyword>
<keyword evidence="1" id="KW-0472">Membrane</keyword>
<dbReference type="AlphaFoldDB" id="A0ABD5Z6X0"/>
<dbReference type="InterPro" id="IPR058436">
    <property type="entry name" value="DUF8123"/>
</dbReference>
<evidence type="ECO:0000313" key="4">
    <source>
        <dbReference type="Proteomes" id="UP001596447"/>
    </source>
</evidence>
<dbReference type="RefSeq" id="WP_279527675.1">
    <property type="nucleotide sequence ID" value="NZ_CP122312.1"/>
</dbReference>
<dbReference type="Pfam" id="PF26444">
    <property type="entry name" value="DUF8123"/>
    <property type="match status" value="1"/>
</dbReference>
<keyword evidence="4" id="KW-1185">Reference proteome</keyword>
<keyword evidence="1" id="KW-1133">Transmembrane helix</keyword>
<gene>
    <name evidence="3" type="ORF">ACFQJ9_16110</name>
</gene>
<organism evidence="3 4">
    <name type="scientific">Halospeciosus flavus</name>
    <dbReference type="NCBI Taxonomy" id="3032283"/>
    <lineage>
        <taxon>Archaea</taxon>
        <taxon>Methanobacteriati</taxon>
        <taxon>Methanobacteriota</taxon>
        <taxon>Stenosarchaea group</taxon>
        <taxon>Halobacteria</taxon>
        <taxon>Halobacteriales</taxon>
        <taxon>Halobacteriaceae</taxon>
        <taxon>Halospeciosus</taxon>
    </lineage>
</organism>
<evidence type="ECO:0000256" key="1">
    <source>
        <dbReference type="SAM" id="Phobius"/>
    </source>
</evidence>
<accession>A0ABD5Z6X0</accession>
<dbReference type="Proteomes" id="UP001596447">
    <property type="component" value="Unassembled WGS sequence"/>
</dbReference>
<sequence length="69" mass="7065">MNLDLDSLDTLDVLAVPTGIFVALVGLATLAGTPWTYETSTVAAIGQILGAVGAVVLGLALAWFVFTTE</sequence>
<evidence type="ECO:0000313" key="3">
    <source>
        <dbReference type="EMBL" id="MFC7200912.1"/>
    </source>
</evidence>
<comment type="caution">
    <text evidence="3">The sequence shown here is derived from an EMBL/GenBank/DDBJ whole genome shotgun (WGS) entry which is preliminary data.</text>
</comment>
<reference evidence="3 4" key="1">
    <citation type="journal article" date="2019" name="Int. J. Syst. Evol. Microbiol.">
        <title>The Global Catalogue of Microorganisms (GCM) 10K type strain sequencing project: providing services to taxonomists for standard genome sequencing and annotation.</title>
        <authorList>
            <consortium name="The Broad Institute Genomics Platform"/>
            <consortium name="The Broad Institute Genome Sequencing Center for Infectious Disease"/>
            <person name="Wu L."/>
            <person name="Ma J."/>
        </authorList>
    </citation>
    <scope>NUCLEOTIDE SEQUENCE [LARGE SCALE GENOMIC DNA]</scope>
    <source>
        <strain evidence="3 4">XZGYJ-43</strain>
    </source>
</reference>